<evidence type="ECO:0000256" key="3">
    <source>
        <dbReference type="ARBA" id="ARBA00022801"/>
    </source>
</evidence>
<protein>
    <recommendedName>
        <fullName evidence="1 7">Imidazolonepropionase</fullName>
        <ecNumber evidence="1 7">3.5.2.7</ecNumber>
    </recommendedName>
    <alternativeName>
        <fullName evidence="7">Imidazolone-5-propionate hydrolase</fullName>
    </alternativeName>
</protein>
<comment type="subcellular location">
    <subcellularLocation>
        <location evidence="7">Cytoplasm</location>
    </subcellularLocation>
</comment>
<dbReference type="HAMAP" id="MF_00372">
    <property type="entry name" value="HutI"/>
    <property type="match status" value="1"/>
</dbReference>
<gene>
    <name evidence="7 9" type="primary">hutI</name>
    <name evidence="9" type="ORF">GCM10023150_20030</name>
</gene>
<evidence type="ECO:0000313" key="9">
    <source>
        <dbReference type="EMBL" id="GAA4352438.1"/>
    </source>
</evidence>
<dbReference type="CDD" id="cd01296">
    <property type="entry name" value="Imidazolone-5PH"/>
    <property type="match status" value="1"/>
</dbReference>
<dbReference type="PANTHER" id="PTHR42752">
    <property type="entry name" value="IMIDAZOLONEPROPIONASE"/>
    <property type="match status" value="1"/>
</dbReference>
<sequence length="417" mass="45391">MSQSETKPFDYIIHNVNIATLSDQYASEDNPYGVIENGAVGVNDGLISYIGTSNPELDAKEAIDAQGQWLTPGLIDCHTHLVYGGNRANEFEMRLNGVAYEEIAKAGGGIISSVKATREATEEELFQSAAKRLQSFIDEGVTTIEIKSGYGLDTENEIKMLKVAKRLEQEFPIRVSTTFLGAHALPPEFKDNSDGYIDLVCNDMIPKIAELGLADCVDAFCENIGFSYEQTERVFKAAQKHGLKVKLHAEQLSDQSGAGLAADYKALSADHLEYLSQDSIDKMAKSGTVAVLLPGAFYFLRETKLPPMDELRQAGVPIAVASDSNPGTSPAQSLLLMLNMACTLFRMTPLEALQGVTINAAKALGLEDKIGSIETGKKAELALWDIDHPNQLSYQLGGNNLIRAFFPVNIIDKQDYS</sequence>
<keyword evidence="2 7" id="KW-0479">Metal-binding</keyword>
<evidence type="ECO:0000256" key="1">
    <source>
        <dbReference type="ARBA" id="ARBA00012864"/>
    </source>
</evidence>
<feature type="binding site" evidence="7">
    <location>
        <position position="323"/>
    </location>
    <ligand>
        <name>Fe(3+)</name>
        <dbReference type="ChEBI" id="CHEBI:29034"/>
    </ligand>
</feature>
<dbReference type="InterPro" id="IPR005920">
    <property type="entry name" value="HutI"/>
</dbReference>
<feature type="binding site" evidence="7">
    <location>
        <position position="248"/>
    </location>
    <ligand>
        <name>Fe(3+)</name>
        <dbReference type="ChEBI" id="CHEBI:29034"/>
    </ligand>
</feature>
<dbReference type="EC" id="3.5.2.7" evidence="1 7"/>
<dbReference type="NCBIfam" id="TIGR01224">
    <property type="entry name" value="hutI"/>
    <property type="match status" value="1"/>
</dbReference>
<feature type="binding site" evidence="7">
    <location>
        <position position="150"/>
    </location>
    <ligand>
        <name>4-imidazolone-5-propanoate</name>
        <dbReference type="ChEBI" id="CHEBI:77893"/>
    </ligand>
</feature>
<reference evidence="10" key="1">
    <citation type="journal article" date="2019" name="Int. J. Syst. Evol. Microbiol.">
        <title>The Global Catalogue of Microorganisms (GCM) 10K type strain sequencing project: providing services to taxonomists for standard genome sequencing and annotation.</title>
        <authorList>
            <consortium name="The Broad Institute Genomics Platform"/>
            <consortium name="The Broad Institute Genome Sequencing Center for Infectious Disease"/>
            <person name="Wu L."/>
            <person name="Ma J."/>
        </authorList>
    </citation>
    <scope>NUCLEOTIDE SEQUENCE [LARGE SCALE GENOMIC DNA]</scope>
    <source>
        <strain evidence="10">JCM 17727</strain>
    </source>
</reference>
<keyword evidence="5 7" id="KW-0862">Zinc</keyword>
<dbReference type="SUPFAM" id="SSF51338">
    <property type="entry name" value="Composite domain of metallo-dependent hydrolases"/>
    <property type="match status" value="1"/>
</dbReference>
<dbReference type="SUPFAM" id="SSF51556">
    <property type="entry name" value="Metallo-dependent hydrolases"/>
    <property type="match status" value="1"/>
</dbReference>
<dbReference type="InterPro" id="IPR011059">
    <property type="entry name" value="Metal-dep_hydrolase_composite"/>
</dbReference>
<comment type="catalytic activity">
    <reaction evidence="7">
        <text>4-imidazolone-5-propanoate + H2O = N-formimidoyl-L-glutamate</text>
        <dbReference type="Rhea" id="RHEA:23660"/>
        <dbReference type="ChEBI" id="CHEBI:15377"/>
        <dbReference type="ChEBI" id="CHEBI:58928"/>
        <dbReference type="ChEBI" id="CHEBI:77893"/>
        <dbReference type="EC" id="3.5.2.7"/>
    </reaction>
</comment>
<keyword evidence="3 7" id="KW-0378">Hydrolase</keyword>
<name>A0ABP8I6L7_9GAMM</name>
<feature type="binding site" evidence="7">
    <location>
        <position position="323"/>
    </location>
    <ligand>
        <name>Zn(2+)</name>
        <dbReference type="ChEBI" id="CHEBI:29105"/>
    </ligand>
</feature>
<keyword evidence="6 7" id="KW-0408">Iron</keyword>
<evidence type="ECO:0000256" key="5">
    <source>
        <dbReference type="ARBA" id="ARBA00022833"/>
    </source>
</evidence>
<feature type="binding site" evidence="7">
    <location>
        <position position="78"/>
    </location>
    <ligand>
        <name>Zn(2+)</name>
        <dbReference type="ChEBI" id="CHEBI:29105"/>
    </ligand>
</feature>
<comment type="pathway">
    <text evidence="7">Amino-acid degradation; L-histidine degradation into L-glutamate; N-formimidoyl-L-glutamate from L-histidine: step 3/3.</text>
</comment>
<feature type="binding site" evidence="7">
    <location>
        <position position="327"/>
    </location>
    <ligand>
        <name>N-formimidoyl-L-glutamate</name>
        <dbReference type="ChEBI" id="CHEBI:58928"/>
    </ligand>
</feature>
<evidence type="ECO:0000256" key="7">
    <source>
        <dbReference type="HAMAP-Rule" id="MF_00372"/>
    </source>
</evidence>
<dbReference type="InterPro" id="IPR006680">
    <property type="entry name" value="Amidohydro-rel"/>
</dbReference>
<feature type="binding site" evidence="7">
    <location>
        <position position="80"/>
    </location>
    <ligand>
        <name>Fe(3+)</name>
        <dbReference type="ChEBI" id="CHEBI:29034"/>
    </ligand>
</feature>
<feature type="binding site" evidence="7">
    <location>
        <position position="78"/>
    </location>
    <ligand>
        <name>Fe(3+)</name>
        <dbReference type="ChEBI" id="CHEBI:29034"/>
    </ligand>
</feature>
<proteinExistence type="inferred from homology"/>
<comment type="caution">
    <text evidence="9">The sequence shown here is derived from an EMBL/GenBank/DDBJ whole genome shotgun (WGS) entry which is preliminary data.</text>
</comment>
<feature type="binding site" evidence="7">
    <location>
        <position position="325"/>
    </location>
    <ligand>
        <name>N-formimidoyl-L-glutamate</name>
        <dbReference type="ChEBI" id="CHEBI:58928"/>
    </ligand>
</feature>
<feature type="binding site" evidence="7">
    <location>
        <position position="251"/>
    </location>
    <ligand>
        <name>4-imidazolone-5-propanoate</name>
        <dbReference type="ChEBI" id="CHEBI:77893"/>
    </ligand>
</feature>
<dbReference type="RefSeq" id="WP_223579558.1">
    <property type="nucleotide sequence ID" value="NZ_BAABFU010000003.1"/>
</dbReference>
<feature type="binding site" evidence="7">
    <location>
        <position position="150"/>
    </location>
    <ligand>
        <name>N-formimidoyl-L-glutamate</name>
        <dbReference type="ChEBI" id="CHEBI:58928"/>
    </ligand>
</feature>
<evidence type="ECO:0000259" key="8">
    <source>
        <dbReference type="Pfam" id="PF01979"/>
    </source>
</evidence>
<feature type="binding site" evidence="7">
    <location>
        <position position="80"/>
    </location>
    <ligand>
        <name>Zn(2+)</name>
        <dbReference type="ChEBI" id="CHEBI:29105"/>
    </ligand>
</feature>
<feature type="domain" description="Amidohydrolase-related" evidence="8">
    <location>
        <begin position="70"/>
        <end position="390"/>
    </location>
</feature>
<keyword evidence="4 7" id="KW-0369">Histidine metabolism</keyword>
<evidence type="ECO:0000256" key="2">
    <source>
        <dbReference type="ARBA" id="ARBA00022723"/>
    </source>
</evidence>
<dbReference type="PANTHER" id="PTHR42752:SF1">
    <property type="entry name" value="IMIDAZOLONEPROPIONASE-RELATED"/>
    <property type="match status" value="1"/>
</dbReference>
<feature type="binding site" evidence="7">
    <location>
        <position position="183"/>
    </location>
    <ligand>
        <name>4-imidazolone-5-propanoate</name>
        <dbReference type="ChEBI" id="CHEBI:77893"/>
    </ligand>
</feature>
<dbReference type="Gene3D" id="2.30.40.10">
    <property type="entry name" value="Urease, subunit C, domain 1"/>
    <property type="match status" value="1"/>
</dbReference>
<keyword evidence="10" id="KW-1185">Reference proteome</keyword>
<comment type="function">
    <text evidence="7">Catalyzes the hydrolytic cleavage of the carbon-nitrogen bond in imidazolone-5-propanoate to yield N-formimidoyl-L-glutamate. It is the third step in the universal histidine degradation pathway.</text>
</comment>
<dbReference type="InterPro" id="IPR032466">
    <property type="entry name" value="Metal_Hydrolase"/>
</dbReference>
<dbReference type="Gene3D" id="3.20.20.140">
    <property type="entry name" value="Metal-dependent hydrolases"/>
    <property type="match status" value="1"/>
</dbReference>
<evidence type="ECO:0000256" key="6">
    <source>
        <dbReference type="ARBA" id="ARBA00023004"/>
    </source>
</evidence>
<comment type="similarity">
    <text evidence="7">Belongs to the metallo-dependent hydrolases superfamily. HutI family.</text>
</comment>
<feature type="binding site" evidence="7">
    <location>
        <position position="328"/>
    </location>
    <ligand>
        <name>4-imidazolone-5-propanoate</name>
        <dbReference type="ChEBI" id="CHEBI:77893"/>
    </ligand>
</feature>
<comment type="cofactor">
    <cofactor evidence="7">
        <name>Zn(2+)</name>
        <dbReference type="ChEBI" id="CHEBI:29105"/>
    </cofactor>
    <cofactor evidence="7">
        <name>Fe(3+)</name>
        <dbReference type="ChEBI" id="CHEBI:29034"/>
    </cofactor>
    <text evidence="7">Binds 1 zinc or iron ion per subunit.</text>
</comment>
<dbReference type="Pfam" id="PF01979">
    <property type="entry name" value="Amidohydro_1"/>
    <property type="match status" value="1"/>
</dbReference>
<keyword evidence="7" id="KW-0963">Cytoplasm</keyword>
<dbReference type="EMBL" id="BAABFU010000003">
    <property type="protein sequence ID" value="GAA4352438.1"/>
    <property type="molecule type" value="Genomic_DNA"/>
</dbReference>
<feature type="binding site" evidence="7">
    <location>
        <position position="248"/>
    </location>
    <ligand>
        <name>Zn(2+)</name>
        <dbReference type="ChEBI" id="CHEBI:29105"/>
    </ligand>
</feature>
<evidence type="ECO:0000256" key="4">
    <source>
        <dbReference type="ARBA" id="ARBA00022808"/>
    </source>
</evidence>
<accession>A0ABP8I6L7</accession>
<evidence type="ECO:0000313" key="10">
    <source>
        <dbReference type="Proteomes" id="UP001501294"/>
    </source>
</evidence>
<organism evidence="9 10">
    <name type="scientific">Kangiella taiwanensis</name>
    <dbReference type="NCBI Taxonomy" id="1079179"/>
    <lineage>
        <taxon>Bacteria</taxon>
        <taxon>Pseudomonadati</taxon>
        <taxon>Pseudomonadota</taxon>
        <taxon>Gammaproteobacteria</taxon>
        <taxon>Kangiellales</taxon>
        <taxon>Kangiellaceae</taxon>
        <taxon>Kangiella</taxon>
    </lineage>
</organism>
<dbReference type="Proteomes" id="UP001501294">
    <property type="component" value="Unassembled WGS sequence"/>
</dbReference>
<feature type="binding site" evidence="7">
    <location>
        <position position="87"/>
    </location>
    <ligand>
        <name>4-imidazolone-5-propanoate</name>
        <dbReference type="ChEBI" id="CHEBI:77893"/>
    </ligand>
</feature>